<dbReference type="GO" id="GO:0010971">
    <property type="term" value="P:positive regulation of G2/M transition of mitotic cell cycle"/>
    <property type="evidence" value="ECO:0007669"/>
    <property type="project" value="TreeGrafter"/>
</dbReference>
<feature type="region of interest" description="Disordered" evidence="1">
    <location>
        <begin position="81"/>
        <end position="114"/>
    </location>
</feature>
<evidence type="ECO:0000256" key="1">
    <source>
        <dbReference type="SAM" id="MobiDB-lite"/>
    </source>
</evidence>
<feature type="compositionally biased region" description="Polar residues" evidence="1">
    <location>
        <begin position="465"/>
        <end position="480"/>
    </location>
</feature>
<gene>
    <name evidence="3" type="primary">ABSGL_14720.1 scaffold 14966</name>
</gene>
<dbReference type="Proteomes" id="UP000078561">
    <property type="component" value="Unassembled WGS sequence"/>
</dbReference>
<evidence type="ECO:0000259" key="2">
    <source>
        <dbReference type="SMART" id="SM01327"/>
    </source>
</evidence>
<keyword evidence="4" id="KW-1185">Reference proteome</keyword>
<dbReference type="OrthoDB" id="5589766at2759"/>
<evidence type="ECO:0000313" key="4">
    <source>
        <dbReference type="Proteomes" id="UP000078561"/>
    </source>
</evidence>
<dbReference type="PANTHER" id="PTHR28089:SF1">
    <property type="entry name" value="PROTEIN ZDS1-RELATED"/>
    <property type="match status" value="1"/>
</dbReference>
<dbReference type="GO" id="GO:0030010">
    <property type="term" value="P:establishment of cell polarity"/>
    <property type="evidence" value="ECO:0007669"/>
    <property type="project" value="TreeGrafter"/>
</dbReference>
<dbReference type="GO" id="GO:0005737">
    <property type="term" value="C:cytoplasm"/>
    <property type="evidence" value="ECO:0007669"/>
    <property type="project" value="TreeGrafter"/>
</dbReference>
<dbReference type="SMART" id="SM01327">
    <property type="entry name" value="Zds_C"/>
    <property type="match status" value="1"/>
</dbReference>
<feature type="region of interest" description="Disordered" evidence="1">
    <location>
        <begin position="430"/>
        <end position="480"/>
    </location>
</feature>
<name>A0A163K972_ABSGL</name>
<organism evidence="3">
    <name type="scientific">Absidia glauca</name>
    <name type="common">Pin mould</name>
    <dbReference type="NCBI Taxonomy" id="4829"/>
    <lineage>
        <taxon>Eukaryota</taxon>
        <taxon>Fungi</taxon>
        <taxon>Fungi incertae sedis</taxon>
        <taxon>Mucoromycota</taxon>
        <taxon>Mucoromycotina</taxon>
        <taxon>Mucoromycetes</taxon>
        <taxon>Mucorales</taxon>
        <taxon>Cunninghamellaceae</taxon>
        <taxon>Absidia</taxon>
    </lineage>
</organism>
<dbReference type="PANTHER" id="PTHR28089">
    <property type="entry name" value="PROTEIN ZDS1-RELATED"/>
    <property type="match status" value="1"/>
</dbReference>
<evidence type="ECO:0000313" key="3">
    <source>
        <dbReference type="EMBL" id="SAM09046.1"/>
    </source>
</evidence>
<proteinExistence type="predicted"/>
<accession>A0A163K972</accession>
<feature type="domain" description="Protein Zds1 C-terminal" evidence="2">
    <location>
        <begin position="324"/>
        <end position="376"/>
    </location>
</feature>
<dbReference type="InParanoid" id="A0A163K972"/>
<dbReference type="EMBL" id="LT554985">
    <property type="protein sequence ID" value="SAM09046.1"/>
    <property type="molecule type" value="Genomic_DNA"/>
</dbReference>
<dbReference type="STRING" id="4829.A0A163K972"/>
<dbReference type="AlphaFoldDB" id="A0A163K972"/>
<dbReference type="Pfam" id="PF08632">
    <property type="entry name" value="Zds_C"/>
    <property type="match status" value="1"/>
</dbReference>
<protein>
    <recommendedName>
        <fullName evidence="2">Protein Zds1 C-terminal domain-containing protein</fullName>
    </recommendedName>
</protein>
<dbReference type="InterPro" id="IPR040206">
    <property type="entry name" value="Zds1/2"/>
</dbReference>
<reference evidence="3" key="1">
    <citation type="submission" date="2016-04" db="EMBL/GenBank/DDBJ databases">
        <authorList>
            <person name="Evans L.H."/>
            <person name="Alamgir A."/>
            <person name="Owens N."/>
            <person name="Weber N.D."/>
            <person name="Virtaneva K."/>
            <person name="Barbian K."/>
            <person name="Babar A."/>
            <person name="Rosenke K."/>
        </authorList>
    </citation>
    <scope>NUCLEOTIDE SEQUENCE [LARGE SCALE GENOMIC DNA]</scope>
    <source>
        <strain evidence="3">CBS 101.48</strain>
    </source>
</reference>
<dbReference type="InterPro" id="IPR013941">
    <property type="entry name" value="ZDS1_C"/>
</dbReference>
<feature type="region of interest" description="Disordered" evidence="1">
    <location>
        <begin position="237"/>
        <end position="264"/>
    </location>
</feature>
<sequence>MIAPTIFEHASPGQLFVTGKTQEVSDRGPIVTQHTMDVPPWHTPMKNEPDPFDTSANIRTFASQALSTEIVVWIDGGDNDHGSDSSTLQSATNTSNDNGNNDDDDDDKPIISSIFPIDSSDSIDRIQPFLSLDQSSTLGSYGNLSATTLVSLGNHHLKGTRYAKHATAPSSPSDINISTYNTNDNNCIVGATETCSINTHILGSPLYQTHTNEATDSKRMSRVRDFFGQYFKGRIESNSSKRTPASSSSSSSSSSLSSLIRRSISSRTSHAPPLISIDYKKPAPKHTRSQQTGLISYLSRKLSLSSIKPANEEPLPKRHQGSPTTIDIIRSGQRLTPYLERIIYRMSHAKLANSRRPLREQVVISNLMFWYLSLISTKYQQLQRIIQGPKHQNTSSPDTSNNTITILQSQAYLMSPPPFHILDNARLKRPSGSGYCSRRNYSSDARLSPSPLSLESRKDRYKPIRNTSFNQNTLVEPTPI</sequence>